<gene>
    <name evidence="1" type="ORF">NMY3_01206</name>
</gene>
<dbReference type="AlphaFoldDB" id="A0A654LYQ9"/>
<dbReference type="KEGG" id="taa:NMY3_01206"/>
<accession>A0A654LYQ9</accession>
<sequence length="53" mass="5999">MTKVNYETDPVVSAAFLPQGECHLIKLTIQIDILILLELYRLSDAHKLNSINC</sequence>
<keyword evidence="2" id="KW-1185">Reference proteome</keyword>
<evidence type="ECO:0000313" key="2">
    <source>
        <dbReference type="Proteomes" id="UP000058925"/>
    </source>
</evidence>
<dbReference type="Proteomes" id="UP000058925">
    <property type="component" value="Chromosome"/>
</dbReference>
<evidence type="ECO:0000313" key="1">
    <source>
        <dbReference type="EMBL" id="ALI35411.1"/>
    </source>
</evidence>
<protein>
    <submittedName>
        <fullName evidence="1">Uncharacterized protein</fullName>
    </submittedName>
</protein>
<proteinExistence type="predicted"/>
<organism evidence="1 2">
    <name type="scientific">Candidatus Nitrosocosmicus oleophilus</name>
    <dbReference type="NCBI Taxonomy" id="1353260"/>
    <lineage>
        <taxon>Archaea</taxon>
        <taxon>Nitrososphaerota</taxon>
        <taxon>Nitrososphaeria</taxon>
        <taxon>Nitrososphaerales</taxon>
        <taxon>Nitrososphaeraceae</taxon>
        <taxon>Candidatus Nitrosocosmicus</taxon>
    </lineage>
</organism>
<reference evidence="2" key="1">
    <citation type="submission" date="2015-10" db="EMBL/GenBank/DDBJ databases">
        <title>Niche specialization of a soil ammonia-oxidizing archaeon, Candidatus Nitrosocosmicus oleophilus.</title>
        <authorList>
            <person name="Jung M.-Y."/>
            <person name="Rhee S.-K."/>
        </authorList>
    </citation>
    <scope>NUCLEOTIDE SEQUENCE [LARGE SCALE GENOMIC DNA]</scope>
    <source>
        <strain evidence="2">MY3</strain>
    </source>
</reference>
<dbReference type="EMBL" id="CP012850">
    <property type="protein sequence ID" value="ALI35411.1"/>
    <property type="molecule type" value="Genomic_DNA"/>
</dbReference>
<name>A0A654LYQ9_9ARCH</name>